<evidence type="ECO:0000256" key="1">
    <source>
        <dbReference type="SAM" id="MobiDB-lite"/>
    </source>
</evidence>
<reference evidence="3 4" key="1">
    <citation type="submission" date="2024-09" db="EMBL/GenBank/DDBJ databases">
        <authorList>
            <person name="Sun Q."/>
            <person name="Mori K."/>
        </authorList>
    </citation>
    <scope>NUCLEOTIDE SEQUENCE [LARGE SCALE GENOMIC DNA]</scope>
    <source>
        <strain evidence="3 4">KCTC 23076</strain>
    </source>
</reference>
<protein>
    <recommendedName>
        <fullName evidence="5">Mucin-associated surface protein</fullName>
    </recommendedName>
</protein>
<keyword evidence="4" id="KW-1185">Reference proteome</keyword>
<keyword evidence="2" id="KW-0732">Signal</keyword>
<feature type="chain" id="PRO_5047302587" description="Mucin-associated surface protein" evidence="2">
    <location>
        <begin position="27"/>
        <end position="189"/>
    </location>
</feature>
<accession>A0ABV6S313</accession>
<evidence type="ECO:0000313" key="4">
    <source>
        <dbReference type="Proteomes" id="UP001589896"/>
    </source>
</evidence>
<feature type="signal peptide" evidence="2">
    <location>
        <begin position="1"/>
        <end position="26"/>
    </location>
</feature>
<dbReference type="RefSeq" id="WP_386676597.1">
    <property type="nucleotide sequence ID" value="NZ_JBHLTG010000014.1"/>
</dbReference>
<evidence type="ECO:0000313" key="3">
    <source>
        <dbReference type="EMBL" id="MFC0682513.1"/>
    </source>
</evidence>
<name>A0ABV6S313_9GAMM</name>
<sequence>MRTTAGGPIASALLAGMLFLSGCASTPPPNPYASATAADLQQSVLHVTESAVGGDHAAALTRLQELEVATKVAHARGELSEARQDSILSAIALVRADLEALIAEATLKAEEEAKRKAEAEAREAAEAKAAEEAQKAAEAQAEREAAEAAARQQADDDNNGGGKGNDKNTDNDKNKGKNKNEGKGKGKNG</sequence>
<dbReference type="PROSITE" id="PS51257">
    <property type="entry name" value="PROKAR_LIPOPROTEIN"/>
    <property type="match status" value="1"/>
</dbReference>
<gene>
    <name evidence="3" type="ORF">ACFFGH_32180</name>
</gene>
<dbReference type="Proteomes" id="UP001589896">
    <property type="component" value="Unassembled WGS sequence"/>
</dbReference>
<feature type="compositionally biased region" description="Basic and acidic residues" evidence="1">
    <location>
        <begin position="116"/>
        <end position="146"/>
    </location>
</feature>
<feature type="region of interest" description="Disordered" evidence="1">
    <location>
        <begin position="116"/>
        <end position="189"/>
    </location>
</feature>
<dbReference type="EMBL" id="JBHLTG010000014">
    <property type="protein sequence ID" value="MFC0682513.1"/>
    <property type="molecule type" value="Genomic_DNA"/>
</dbReference>
<feature type="compositionally biased region" description="Basic and acidic residues" evidence="1">
    <location>
        <begin position="164"/>
        <end position="189"/>
    </location>
</feature>
<evidence type="ECO:0008006" key="5">
    <source>
        <dbReference type="Google" id="ProtNLM"/>
    </source>
</evidence>
<organism evidence="3 4">
    <name type="scientific">Lysobacter korlensis</name>
    <dbReference type="NCBI Taxonomy" id="553636"/>
    <lineage>
        <taxon>Bacteria</taxon>
        <taxon>Pseudomonadati</taxon>
        <taxon>Pseudomonadota</taxon>
        <taxon>Gammaproteobacteria</taxon>
        <taxon>Lysobacterales</taxon>
        <taxon>Lysobacteraceae</taxon>
        <taxon>Lysobacter</taxon>
    </lineage>
</organism>
<proteinExistence type="predicted"/>
<comment type="caution">
    <text evidence="3">The sequence shown here is derived from an EMBL/GenBank/DDBJ whole genome shotgun (WGS) entry which is preliminary data.</text>
</comment>
<evidence type="ECO:0000256" key="2">
    <source>
        <dbReference type="SAM" id="SignalP"/>
    </source>
</evidence>